<dbReference type="InterPro" id="IPR043128">
    <property type="entry name" value="Rev_trsase/Diguanyl_cyclase"/>
</dbReference>
<organism evidence="3 4">
    <name type="scientific">Epilithonimonas pallida</name>
    <dbReference type="NCBI Taxonomy" id="373671"/>
    <lineage>
        <taxon>Bacteria</taxon>
        <taxon>Pseudomonadati</taxon>
        <taxon>Bacteroidota</taxon>
        <taxon>Flavobacteriia</taxon>
        <taxon>Flavobacteriales</taxon>
        <taxon>Weeksellaceae</taxon>
        <taxon>Chryseobacterium group</taxon>
        <taxon>Epilithonimonas</taxon>
    </lineage>
</organism>
<comment type="similarity">
    <text evidence="1">Belongs to the bacterial reverse transcriptase family.</text>
</comment>
<evidence type="ECO:0000259" key="2">
    <source>
        <dbReference type="PROSITE" id="PS50878"/>
    </source>
</evidence>
<keyword evidence="3" id="KW-0548">Nucleotidyltransferase</keyword>
<dbReference type="SUPFAM" id="SSF56672">
    <property type="entry name" value="DNA/RNA polymerases"/>
    <property type="match status" value="1"/>
</dbReference>
<dbReference type="Pfam" id="PF08388">
    <property type="entry name" value="GIIM"/>
    <property type="match status" value="1"/>
</dbReference>
<dbReference type="PANTHER" id="PTHR34047:SF10">
    <property type="entry name" value="GROUP II INTRON-ASSOCIATED OPEN READING FRAME"/>
    <property type="match status" value="1"/>
</dbReference>
<dbReference type="RefSeq" id="WP_283416994.1">
    <property type="nucleotide sequence ID" value="NZ_FXUO01000005.1"/>
</dbReference>
<dbReference type="Pfam" id="PF00078">
    <property type="entry name" value="RVT_1"/>
    <property type="match status" value="1"/>
</dbReference>
<protein>
    <submittedName>
        <fullName evidence="3">RNA-directed DNA polymerase</fullName>
    </submittedName>
</protein>
<dbReference type="Proteomes" id="UP001158050">
    <property type="component" value="Unassembled WGS sequence"/>
</dbReference>
<gene>
    <name evidence="3" type="ORF">SAMN05421679_105141</name>
</gene>
<accession>A0ABY1R3I2</accession>
<dbReference type="InterPro" id="IPR043502">
    <property type="entry name" value="DNA/RNA_pol_sf"/>
</dbReference>
<keyword evidence="4" id="KW-1185">Reference proteome</keyword>
<dbReference type="InterPro" id="IPR051083">
    <property type="entry name" value="GrpII_Intron_Splice-Mob/Def"/>
</dbReference>
<dbReference type="PANTHER" id="PTHR34047">
    <property type="entry name" value="NUCLEAR INTRON MATURASE 1, MITOCHONDRIAL-RELATED"/>
    <property type="match status" value="1"/>
</dbReference>
<dbReference type="InterPro" id="IPR030931">
    <property type="entry name" value="Group_II_RT_mat"/>
</dbReference>
<dbReference type="InterPro" id="IPR013597">
    <property type="entry name" value="Mat_intron_G2"/>
</dbReference>
<dbReference type="Gene3D" id="3.30.70.270">
    <property type="match status" value="1"/>
</dbReference>
<feature type="domain" description="Reverse transcriptase" evidence="2">
    <location>
        <begin position="94"/>
        <end position="328"/>
    </location>
</feature>
<dbReference type="PROSITE" id="PS50878">
    <property type="entry name" value="RT_POL"/>
    <property type="match status" value="1"/>
</dbReference>
<dbReference type="NCBIfam" id="TIGR04416">
    <property type="entry name" value="group_II_RT_mat"/>
    <property type="match status" value="1"/>
</dbReference>
<keyword evidence="3" id="KW-0808">Transferase</keyword>
<name>A0ABY1R3I2_9FLAO</name>
<dbReference type="InterPro" id="IPR000477">
    <property type="entry name" value="RT_dom"/>
</dbReference>
<keyword evidence="3" id="KW-0695">RNA-directed DNA polymerase</keyword>
<sequence length="434" mass="49971">MQDNLANGTMSHTDWNSIDWNQANRVVRNLRQRIFKATQAGVFIKVRQLQKLMLRNYSNTLISVRRVTQVNAGKYTHGVDKVIVKTPEARSILVDEIQQFQPWKTQPARRVYIPKSNGKQRPLGIPTVLDRVHQARVKNALEPEWEAKFEGISYGFRPGRGCHDAIMAIYGFSRPNKKKKWVVDADIKGAFDNIDHEFLLNAIGNFPARQLIKKWLKSGYVDKNVFHDTEAGTPQGGIISPLLANIALHGMEDALKIKRANSSGVVVGTRGVVRYADDFVVFCETKEDAEKSICELQTWLAERGLTLSEEKTKIVHLTEGFDFLGFNVRLYNRPSTPTGYKLLIKPSKKSLQSFKDRLKTEWMSLRGANATAVIHRLNPIIRGWANYYRIGNSVDAFKHLDMFMFLRAVRWAKRQHPGRSWKYITQKYWRQWNK</sequence>
<dbReference type="GO" id="GO:0003964">
    <property type="term" value="F:RNA-directed DNA polymerase activity"/>
    <property type="evidence" value="ECO:0007669"/>
    <property type="project" value="UniProtKB-KW"/>
</dbReference>
<reference evidence="3 4" key="1">
    <citation type="submission" date="2017-05" db="EMBL/GenBank/DDBJ databases">
        <authorList>
            <person name="Varghese N."/>
            <person name="Submissions S."/>
        </authorList>
    </citation>
    <scope>NUCLEOTIDE SEQUENCE [LARGE SCALE GENOMIC DNA]</scope>
    <source>
        <strain evidence="3 4">DSM 18015</strain>
    </source>
</reference>
<comment type="caution">
    <text evidence="3">The sequence shown here is derived from an EMBL/GenBank/DDBJ whole genome shotgun (WGS) entry which is preliminary data.</text>
</comment>
<dbReference type="Pfam" id="PF13655">
    <property type="entry name" value="RVT_N"/>
    <property type="match status" value="1"/>
</dbReference>
<evidence type="ECO:0000256" key="1">
    <source>
        <dbReference type="ARBA" id="ARBA00034120"/>
    </source>
</evidence>
<evidence type="ECO:0000313" key="3">
    <source>
        <dbReference type="EMBL" id="SMP93863.1"/>
    </source>
</evidence>
<proteinExistence type="inferred from homology"/>
<dbReference type="InterPro" id="IPR025960">
    <property type="entry name" value="RVT_N"/>
</dbReference>
<dbReference type="CDD" id="cd01651">
    <property type="entry name" value="RT_G2_intron"/>
    <property type="match status" value="1"/>
</dbReference>
<evidence type="ECO:0000313" key="4">
    <source>
        <dbReference type="Proteomes" id="UP001158050"/>
    </source>
</evidence>
<dbReference type="EMBL" id="FXUO01000005">
    <property type="protein sequence ID" value="SMP93863.1"/>
    <property type="molecule type" value="Genomic_DNA"/>
</dbReference>